<dbReference type="EMBL" id="JAJJMB010008071">
    <property type="protein sequence ID" value="KAI3926149.1"/>
    <property type="molecule type" value="Genomic_DNA"/>
</dbReference>
<gene>
    <name evidence="1" type="ORF">MKW98_028285</name>
</gene>
<accession>A0AAD4SZ69</accession>
<evidence type="ECO:0000313" key="2">
    <source>
        <dbReference type="Proteomes" id="UP001202328"/>
    </source>
</evidence>
<evidence type="ECO:0008006" key="3">
    <source>
        <dbReference type="Google" id="ProtNLM"/>
    </source>
</evidence>
<name>A0AAD4SZ69_9MAGN</name>
<evidence type="ECO:0000313" key="1">
    <source>
        <dbReference type="EMBL" id="KAI3926149.1"/>
    </source>
</evidence>
<dbReference type="PANTHER" id="PTHR21530:SF7">
    <property type="entry name" value="TRAB DOMAIN-CONTAINING PROTEIN"/>
    <property type="match status" value="1"/>
</dbReference>
<dbReference type="PANTHER" id="PTHR21530">
    <property type="entry name" value="PHEROMONE SHUTDOWN PROTEIN"/>
    <property type="match status" value="1"/>
</dbReference>
<protein>
    <recommendedName>
        <fullName evidence="3">TraB family protein</fullName>
    </recommendedName>
</protein>
<dbReference type="AlphaFoldDB" id="A0AAD4SZ69"/>
<reference evidence="1" key="1">
    <citation type="submission" date="2022-04" db="EMBL/GenBank/DDBJ databases">
        <title>A functionally conserved STORR gene fusion in Papaver species that diverged 16.8 million years ago.</title>
        <authorList>
            <person name="Catania T."/>
        </authorList>
    </citation>
    <scope>NUCLEOTIDE SEQUENCE</scope>
    <source>
        <strain evidence="1">S-188037</strain>
    </source>
</reference>
<comment type="caution">
    <text evidence="1">The sequence shown here is derived from an EMBL/GenBank/DDBJ whole genome shotgun (WGS) entry which is preliminary data.</text>
</comment>
<keyword evidence="2" id="KW-1185">Reference proteome</keyword>
<organism evidence="1 2">
    <name type="scientific">Papaver atlanticum</name>
    <dbReference type="NCBI Taxonomy" id="357466"/>
    <lineage>
        <taxon>Eukaryota</taxon>
        <taxon>Viridiplantae</taxon>
        <taxon>Streptophyta</taxon>
        <taxon>Embryophyta</taxon>
        <taxon>Tracheophyta</taxon>
        <taxon>Spermatophyta</taxon>
        <taxon>Magnoliopsida</taxon>
        <taxon>Ranunculales</taxon>
        <taxon>Papaveraceae</taxon>
        <taxon>Papaveroideae</taxon>
        <taxon>Papaver</taxon>
    </lineage>
</organism>
<dbReference type="Proteomes" id="UP001202328">
    <property type="component" value="Unassembled WGS sequence"/>
</dbReference>
<sequence>MSSIFSRLIRVSLVSSFTTQRTSFYQHSSSRQQDHYQHGIPGIPNDGKVVLLRNSSNGSQVYLIGVVHDYKETTQTVKKVINYVKPDTVAIELCETRARKYLEWRSEDDNLYTLYPESKRARGGLSMKVGMFIHNCFHLWRGEIIPSNCEFRVAMEEASRVGAGCYFIDQNIDVFGQQLYNLLISSDSIQQSNERFLEAQKQIKYEDFTRSSNQELNSFLKDVCPEIFKVLVEDIDKRMFMELRRFQGKIVAVVGMGHMDGIELLWKCAENGDDWQPPEDSEMRALYGNLILIENIKLYAAY</sequence>
<dbReference type="CDD" id="cd14726">
    <property type="entry name" value="TraB_PrgY-like"/>
    <property type="match status" value="1"/>
</dbReference>
<proteinExistence type="predicted"/>
<dbReference type="InterPro" id="IPR046345">
    <property type="entry name" value="TraB_PrgY-like"/>
</dbReference>